<evidence type="ECO:0000313" key="2">
    <source>
        <dbReference type="EMBL" id="PFH54135.1"/>
    </source>
</evidence>
<evidence type="ECO:0008006" key="4">
    <source>
        <dbReference type="Google" id="ProtNLM"/>
    </source>
</evidence>
<dbReference type="CDD" id="cd11655">
    <property type="entry name" value="rap1_myb-like"/>
    <property type="match status" value="1"/>
</dbReference>
<dbReference type="Gene3D" id="1.10.10.60">
    <property type="entry name" value="Homeodomain-like"/>
    <property type="match status" value="1"/>
</dbReference>
<dbReference type="AlphaFoldDB" id="A0A2A9NT20"/>
<feature type="region of interest" description="Disordered" evidence="1">
    <location>
        <begin position="106"/>
        <end position="132"/>
    </location>
</feature>
<dbReference type="Proteomes" id="UP000242287">
    <property type="component" value="Unassembled WGS sequence"/>
</dbReference>
<evidence type="ECO:0000313" key="3">
    <source>
        <dbReference type="Proteomes" id="UP000242287"/>
    </source>
</evidence>
<protein>
    <recommendedName>
        <fullName evidence="4">Rap1 Myb domain-containing protein</fullName>
    </recommendedName>
</protein>
<dbReference type="OrthoDB" id="435460at2759"/>
<gene>
    <name evidence="2" type="ORF">AMATHDRAFT_52940</name>
</gene>
<evidence type="ECO:0000256" key="1">
    <source>
        <dbReference type="SAM" id="MobiDB-lite"/>
    </source>
</evidence>
<reference evidence="2 3" key="1">
    <citation type="submission" date="2014-02" db="EMBL/GenBank/DDBJ databases">
        <title>Transposable element dynamics among asymbiotic and ectomycorrhizal Amanita fungi.</title>
        <authorList>
            <consortium name="DOE Joint Genome Institute"/>
            <person name="Hess J."/>
            <person name="Skrede I."/>
            <person name="Wolfe B."/>
            <person name="LaButti K."/>
            <person name="Ohm R.A."/>
            <person name="Grigoriev I.V."/>
            <person name="Pringle A."/>
        </authorList>
    </citation>
    <scope>NUCLEOTIDE SEQUENCE [LARGE SCALE GENOMIC DNA]</scope>
    <source>
        <strain evidence="2 3">SKay4041</strain>
    </source>
</reference>
<sequence length="132" mass="15520">MAGNARSRRAFTESDEENFCHFMAIKIPDMSAGGRMGHKIYERLMDLPLVDPENFGWVNRHTQHSWRGHYKNNRERLDKTINELVLLENPTEKQLFEYDRRLSRRNLAGSGSDQPRSAERAEHEHLQYFSSS</sequence>
<proteinExistence type="predicted"/>
<feature type="compositionally biased region" description="Basic and acidic residues" evidence="1">
    <location>
        <begin position="116"/>
        <end position="126"/>
    </location>
</feature>
<name>A0A2A9NT20_9AGAR</name>
<accession>A0A2A9NT20</accession>
<organism evidence="2 3">
    <name type="scientific">Amanita thiersii Skay4041</name>
    <dbReference type="NCBI Taxonomy" id="703135"/>
    <lineage>
        <taxon>Eukaryota</taxon>
        <taxon>Fungi</taxon>
        <taxon>Dikarya</taxon>
        <taxon>Basidiomycota</taxon>
        <taxon>Agaricomycotina</taxon>
        <taxon>Agaricomycetes</taxon>
        <taxon>Agaricomycetidae</taxon>
        <taxon>Agaricales</taxon>
        <taxon>Pluteineae</taxon>
        <taxon>Amanitaceae</taxon>
        <taxon>Amanita</taxon>
    </lineage>
</organism>
<keyword evidence="3" id="KW-1185">Reference proteome</keyword>
<dbReference type="STRING" id="703135.A0A2A9NT20"/>
<dbReference type="EMBL" id="KZ301970">
    <property type="protein sequence ID" value="PFH54135.1"/>
    <property type="molecule type" value="Genomic_DNA"/>
</dbReference>